<dbReference type="EMBL" id="BJXU01000144">
    <property type="protein sequence ID" value="GEN25404.1"/>
    <property type="molecule type" value="Genomic_DNA"/>
</dbReference>
<evidence type="ECO:0000313" key="3">
    <source>
        <dbReference type="Proteomes" id="UP000184123"/>
    </source>
</evidence>
<evidence type="ECO:0000313" key="2">
    <source>
        <dbReference type="EMBL" id="SHM64456.1"/>
    </source>
</evidence>
<dbReference type="RefSeq" id="WP_234987081.1">
    <property type="nucleotide sequence ID" value="NZ_BJXU01000144.1"/>
</dbReference>
<gene>
    <name evidence="1" type="primary">E</name>
    <name evidence="1" type="ORF">HCU01_33530</name>
    <name evidence="2" type="ORF">SAMN05660971_03501</name>
</gene>
<dbReference type="Proteomes" id="UP000321726">
    <property type="component" value="Unassembled WGS sequence"/>
</dbReference>
<proteinExistence type="predicted"/>
<name>A0A1M7KGH9_9GAMM</name>
<dbReference type="EMBL" id="FRCA01000010">
    <property type="protein sequence ID" value="SHM64456.1"/>
    <property type="molecule type" value="Genomic_DNA"/>
</dbReference>
<accession>A0A1M7KGH9</accession>
<dbReference type="InterPro" id="IPR019289">
    <property type="entry name" value="Phage_tail_E/E"/>
</dbReference>
<organism evidence="2 3">
    <name type="scientific">Halomonas cupida</name>
    <dbReference type="NCBI Taxonomy" id="44933"/>
    <lineage>
        <taxon>Bacteria</taxon>
        <taxon>Pseudomonadati</taxon>
        <taxon>Pseudomonadota</taxon>
        <taxon>Gammaproteobacteria</taxon>
        <taxon>Oceanospirillales</taxon>
        <taxon>Halomonadaceae</taxon>
        <taxon>Halomonas</taxon>
    </lineage>
</organism>
<sequence>MEDNTATEQKPKATIESVELDEPITRGKTVIKEIQVRKPKSGALRNVSLTDLLQMQVSALTTVLPRITEPALTEAEIRELDPADLVQLGGTLVGFLVPKKTREANE</sequence>
<keyword evidence="4" id="KW-1185">Reference proteome</keyword>
<protein>
    <submittedName>
        <fullName evidence="2">Phage tail assembly chaperone protein, E, or 41 or 14</fullName>
    </submittedName>
    <submittedName>
        <fullName evidence="1">Tail protein</fullName>
    </submittedName>
</protein>
<dbReference type="AlphaFoldDB" id="A0A1M7KGH9"/>
<evidence type="ECO:0000313" key="1">
    <source>
        <dbReference type="EMBL" id="GEN25404.1"/>
    </source>
</evidence>
<dbReference type="Proteomes" id="UP000184123">
    <property type="component" value="Unassembled WGS sequence"/>
</dbReference>
<dbReference type="Pfam" id="PF10109">
    <property type="entry name" value="Phage_TAC_7"/>
    <property type="match status" value="1"/>
</dbReference>
<dbReference type="STRING" id="44933.SAMN05660971_03501"/>
<reference evidence="2 3" key="1">
    <citation type="submission" date="2016-11" db="EMBL/GenBank/DDBJ databases">
        <authorList>
            <person name="Jaros S."/>
            <person name="Januszkiewicz K."/>
            <person name="Wedrychowicz H."/>
        </authorList>
    </citation>
    <scope>NUCLEOTIDE SEQUENCE [LARGE SCALE GENOMIC DNA]</scope>
    <source>
        <strain evidence="2 3">DSM 4740</strain>
    </source>
</reference>
<evidence type="ECO:0000313" key="4">
    <source>
        <dbReference type="Proteomes" id="UP000321726"/>
    </source>
</evidence>
<reference evidence="1 4" key="2">
    <citation type="submission" date="2019-07" db="EMBL/GenBank/DDBJ databases">
        <title>Whole genome shotgun sequence of Halomonas cupida NBRC 102219.</title>
        <authorList>
            <person name="Hosoyama A."/>
            <person name="Uohara A."/>
            <person name="Ohji S."/>
            <person name="Ichikawa N."/>
        </authorList>
    </citation>
    <scope>NUCLEOTIDE SEQUENCE [LARGE SCALE GENOMIC DNA]</scope>
    <source>
        <strain evidence="1 4">NBRC 102219</strain>
    </source>
</reference>